<dbReference type="STRING" id="686832.A0A0C3C624"/>
<evidence type="ECO:0000313" key="4">
    <source>
        <dbReference type="Proteomes" id="UP000053424"/>
    </source>
</evidence>
<keyword evidence="4" id="KW-1185">Reference proteome</keyword>
<reference evidence="4" key="2">
    <citation type="submission" date="2015-01" db="EMBL/GenBank/DDBJ databases">
        <title>Evolutionary Origins and Diversification of the Mycorrhizal Mutualists.</title>
        <authorList>
            <consortium name="DOE Joint Genome Institute"/>
            <consortium name="Mycorrhizal Genomics Consortium"/>
            <person name="Kohler A."/>
            <person name="Kuo A."/>
            <person name="Nagy L.G."/>
            <person name="Floudas D."/>
            <person name="Copeland A."/>
            <person name="Barry K.W."/>
            <person name="Cichocki N."/>
            <person name="Veneault-Fourrey C."/>
            <person name="LaButti K."/>
            <person name="Lindquist E.A."/>
            <person name="Lipzen A."/>
            <person name="Lundell T."/>
            <person name="Morin E."/>
            <person name="Murat C."/>
            <person name="Riley R."/>
            <person name="Ohm R."/>
            <person name="Sun H."/>
            <person name="Tunlid A."/>
            <person name="Henrissat B."/>
            <person name="Grigoriev I.V."/>
            <person name="Hibbett D.S."/>
            <person name="Martin F."/>
        </authorList>
    </citation>
    <scope>NUCLEOTIDE SEQUENCE [LARGE SCALE GENOMIC DNA]</scope>
    <source>
        <strain evidence="4">h7</strain>
    </source>
</reference>
<feature type="region of interest" description="Disordered" evidence="2">
    <location>
        <begin position="120"/>
        <end position="139"/>
    </location>
</feature>
<organism evidence="3 4">
    <name type="scientific">Hebeloma cylindrosporum</name>
    <dbReference type="NCBI Taxonomy" id="76867"/>
    <lineage>
        <taxon>Eukaryota</taxon>
        <taxon>Fungi</taxon>
        <taxon>Dikarya</taxon>
        <taxon>Basidiomycota</taxon>
        <taxon>Agaricomycotina</taxon>
        <taxon>Agaricomycetes</taxon>
        <taxon>Agaricomycetidae</taxon>
        <taxon>Agaricales</taxon>
        <taxon>Agaricineae</taxon>
        <taxon>Hymenogastraceae</taxon>
        <taxon>Hebeloma</taxon>
    </lineage>
</organism>
<protein>
    <submittedName>
        <fullName evidence="3">Uncharacterized protein</fullName>
    </submittedName>
</protein>
<dbReference type="EMBL" id="KN831785">
    <property type="protein sequence ID" value="KIM39679.1"/>
    <property type="molecule type" value="Genomic_DNA"/>
</dbReference>
<sequence>MNTDTPLLSLKKASMKLGQVAKEDPDRAMVLPLLKAIEDFNDRIIPNFSTVEKQKQEIERLRSELHRSHRERDLMQTKLRKAESLQTEVVSLRNALSESEANTQEAIRLAEAAKDDLGKLHETSGQSQRRAVELDQENKRFKDMLERHTSIGRVQKDKNRKLQKQLAAMREERAEAERATMSDALTHEYDGDFSGHEASRPQSSFHIVSPSPSRAARRSFHDENDISLDFAGIAPPTFPSDWKIEPGVLRKRTVNGTLVGTQRRVGGVFPISLDRKGHPTKAVQLGPKSIVHVSR</sequence>
<evidence type="ECO:0000313" key="3">
    <source>
        <dbReference type="EMBL" id="KIM39679.1"/>
    </source>
</evidence>
<reference evidence="3 4" key="1">
    <citation type="submission" date="2014-04" db="EMBL/GenBank/DDBJ databases">
        <authorList>
            <consortium name="DOE Joint Genome Institute"/>
            <person name="Kuo A."/>
            <person name="Gay G."/>
            <person name="Dore J."/>
            <person name="Kohler A."/>
            <person name="Nagy L.G."/>
            <person name="Floudas D."/>
            <person name="Copeland A."/>
            <person name="Barry K.W."/>
            <person name="Cichocki N."/>
            <person name="Veneault-Fourrey C."/>
            <person name="LaButti K."/>
            <person name="Lindquist E.A."/>
            <person name="Lipzen A."/>
            <person name="Lundell T."/>
            <person name="Morin E."/>
            <person name="Murat C."/>
            <person name="Sun H."/>
            <person name="Tunlid A."/>
            <person name="Henrissat B."/>
            <person name="Grigoriev I.V."/>
            <person name="Hibbett D.S."/>
            <person name="Martin F."/>
            <person name="Nordberg H.P."/>
            <person name="Cantor M.N."/>
            <person name="Hua S.X."/>
        </authorList>
    </citation>
    <scope>NUCLEOTIDE SEQUENCE [LARGE SCALE GENOMIC DNA]</scope>
    <source>
        <strain evidence="4">h7</strain>
    </source>
</reference>
<evidence type="ECO:0000256" key="2">
    <source>
        <dbReference type="SAM" id="MobiDB-lite"/>
    </source>
</evidence>
<keyword evidence="1" id="KW-0175">Coiled coil</keyword>
<accession>A0A0C3C624</accession>
<name>A0A0C3C624_HEBCY</name>
<feature type="coiled-coil region" evidence="1">
    <location>
        <begin position="51"/>
        <end position="102"/>
    </location>
</feature>
<gene>
    <name evidence="3" type="ORF">M413DRAFT_447137</name>
</gene>
<dbReference type="Proteomes" id="UP000053424">
    <property type="component" value="Unassembled WGS sequence"/>
</dbReference>
<feature type="compositionally biased region" description="Basic and acidic residues" evidence="2">
    <location>
        <begin position="130"/>
        <end position="139"/>
    </location>
</feature>
<proteinExistence type="predicted"/>
<dbReference type="HOGENOM" id="CLU_062453_0_0_1"/>
<dbReference type="OrthoDB" id="6105938at2759"/>
<dbReference type="AlphaFoldDB" id="A0A0C3C624"/>
<evidence type="ECO:0000256" key="1">
    <source>
        <dbReference type="SAM" id="Coils"/>
    </source>
</evidence>
<feature type="coiled-coil region" evidence="1">
    <location>
        <begin position="152"/>
        <end position="179"/>
    </location>
</feature>